<proteinExistence type="predicted"/>
<accession>A0ABV0QWQ0</accession>
<organism evidence="1 2">
    <name type="scientific">Xenoophorus captivus</name>
    <dbReference type="NCBI Taxonomy" id="1517983"/>
    <lineage>
        <taxon>Eukaryota</taxon>
        <taxon>Metazoa</taxon>
        <taxon>Chordata</taxon>
        <taxon>Craniata</taxon>
        <taxon>Vertebrata</taxon>
        <taxon>Euteleostomi</taxon>
        <taxon>Actinopterygii</taxon>
        <taxon>Neopterygii</taxon>
        <taxon>Teleostei</taxon>
        <taxon>Neoteleostei</taxon>
        <taxon>Acanthomorphata</taxon>
        <taxon>Ovalentaria</taxon>
        <taxon>Atherinomorphae</taxon>
        <taxon>Cyprinodontiformes</taxon>
        <taxon>Goodeidae</taxon>
        <taxon>Xenoophorus</taxon>
    </lineage>
</organism>
<gene>
    <name evidence="1" type="ORF">XENOCAPTIV_026672</name>
</gene>
<dbReference type="Proteomes" id="UP001434883">
    <property type="component" value="Unassembled WGS sequence"/>
</dbReference>
<sequence>MQQLERDGVHMSLISLFSPCMQLDFRSAVWIGSLCFLKVFQGFFNMLFHLFSVGTDCDTELCHILLQNGKRGGHKQEWNFLQQINVMSKLCPCDIEQNPTKVTQDLRNP</sequence>
<evidence type="ECO:0000313" key="2">
    <source>
        <dbReference type="Proteomes" id="UP001434883"/>
    </source>
</evidence>
<dbReference type="EMBL" id="JAHRIN010025877">
    <property type="protein sequence ID" value="MEQ2200282.1"/>
    <property type="molecule type" value="Genomic_DNA"/>
</dbReference>
<keyword evidence="2" id="KW-1185">Reference proteome</keyword>
<reference evidence="1 2" key="1">
    <citation type="submission" date="2021-06" db="EMBL/GenBank/DDBJ databases">
        <authorList>
            <person name="Palmer J.M."/>
        </authorList>
    </citation>
    <scope>NUCLEOTIDE SEQUENCE [LARGE SCALE GENOMIC DNA]</scope>
    <source>
        <strain evidence="1 2">XC_2019</strain>
        <tissue evidence="1">Muscle</tissue>
    </source>
</reference>
<name>A0ABV0QWQ0_9TELE</name>
<comment type="caution">
    <text evidence="1">The sequence shown here is derived from an EMBL/GenBank/DDBJ whole genome shotgun (WGS) entry which is preliminary data.</text>
</comment>
<protein>
    <submittedName>
        <fullName evidence="1">Uncharacterized protein</fullName>
    </submittedName>
</protein>
<evidence type="ECO:0000313" key="1">
    <source>
        <dbReference type="EMBL" id="MEQ2200282.1"/>
    </source>
</evidence>